<organism evidence="1">
    <name type="scientific">Medicago truncatula</name>
    <name type="common">Barrel medic</name>
    <name type="synonym">Medicago tribuloides</name>
    <dbReference type="NCBI Taxonomy" id="3880"/>
    <lineage>
        <taxon>Eukaryota</taxon>
        <taxon>Viridiplantae</taxon>
        <taxon>Streptophyta</taxon>
        <taxon>Embryophyta</taxon>
        <taxon>Tracheophyta</taxon>
        <taxon>Spermatophyta</taxon>
        <taxon>Magnoliopsida</taxon>
        <taxon>eudicotyledons</taxon>
        <taxon>Gunneridae</taxon>
        <taxon>Pentapetalae</taxon>
        <taxon>rosids</taxon>
        <taxon>fabids</taxon>
        <taxon>Fabales</taxon>
        <taxon>Fabaceae</taxon>
        <taxon>Papilionoideae</taxon>
        <taxon>50 kb inversion clade</taxon>
        <taxon>NPAAA clade</taxon>
        <taxon>Hologalegina</taxon>
        <taxon>IRL clade</taxon>
        <taxon>Trifolieae</taxon>
        <taxon>Medicago</taxon>
    </lineage>
</organism>
<protein>
    <submittedName>
        <fullName evidence="1">Uncharacterized protein</fullName>
    </submittedName>
</protein>
<evidence type="ECO:0000313" key="1">
    <source>
        <dbReference type="EMBL" id="AFK43753.1"/>
    </source>
</evidence>
<dbReference type="EMBL" id="BT143959">
    <property type="protein sequence ID" value="AFK43753.1"/>
    <property type="molecule type" value="mRNA"/>
</dbReference>
<dbReference type="AlphaFoldDB" id="I3SU11"/>
<name>I3SU11_MEDTR</name>
<reference evidence="1" key="1">
    <citation type="submission" date="2012-05" db="EMBL/GenBank/DDBJ databases">
        <authorList>
            <person name="Krishnakumar V."/>
            <person name="Cheung F."/>
            <person name="Xiao Y."/>
            <person name="Chan A."/>
            <person name="Moskal W.A."/>
            <person name="Town C.D."/>
        </authorList>
    </citation>
    <scope>NUCLEOTIDE SEQUENCE</scope>
</reference>
<sequence>MLHLEIKKFCSHPSTKDIPFKKVELVHPGAPWNGAQIAIQFLTYFSNISLCRVMKHFTKRPPIE</sequence>
<accession>I3SU11</accession>
<proteinExistence type="evidence at transcript level"/>